<dbReference type="Proteomes" id="UP000637628">
    <property type="component" value="Unassembled WGS sequence"/>
</dbReference>
<dbReference type="SUPFAM" id="SSF69279">
    <property type="entry name" value="Phage tail proteins"/>
    <property type="match status" value="1"/>
</dbReference>
<evidence type="ECO:0000313" key="2">
    <source>
        <dbReference type="Proteomes" id="UP000637628"/>
    </source>
</evidence>
<gene>
    <name evidence="1" type="ORF">Adu01nite_70180</name>
</gene>
<evidence type="ECO:0008006" key="3">
    <source>
        <dbReference type="Google" id="ProtNLM"/>
    </source>
</evidence>
<protein>
    <recommendedName>
        <fullName evidence="3">Phage late control D family protein</fullName>
    </recommendedName>
</protein>
<name>A0ABQ3Z772_9ACTN</name>
<accession>A0ABQ3Z772</accession>
<sequence length="365" mass="39085">MAHASLVLTIGGAEIDEVYAGLLALEVELDDDLAGMFRLSLALRLRSDGTWTLLDDDVFTPWTTVVVRAGVDDAPTELISGYVTHVRPEFGAVPEQCRLEVLGTDTSVLLDRVEVLKAWPAHKDSDIAGQILKDAGFEAKVTGTDVVHDDKVATIMQRETDLEFLRRLARRNGFECFVDGNVGWFRPPAVAESPQPLLAAQFGAETNVNRLVVELDALAPAEVHAYGIDRITKEPIAAAARPGVQPALGKTGGAALSTGGVKPASVVLNRTVATSQAELAVLGQAVHDRADWFVVADGEVGADRYGAVLKPRTTVTIKGVGSAFSGVYYVRRVTHVFSPDGYLQRFSARRNAIGPKGDENFGGGR</sequence>
<comment type="caution">
    <text evidence="1">The sequence shown here is derived from an EMBL/GenBank/DDBJ whole genome shotgun (WGS) entry which is preliminary data.</text>
</comment>
<dbReference type="RefSeq" id="WP_203733544.1">
    <property type="nucleotide sequence ID" value="NZ_BAAATX010000009.1"/>
</dbReference>
<dbReference type="EMBL" id="BOML01000057">
    <property type="protein sequence ID" value="GIE05668.1"/>
    <property type="molecule type" value="Genomic_DNA"/>
</dbReference>
<keyword evidence="2" id="KW-1185">Reference proteome</keyword>
<dbReference type="Pfam" id="PF05954">
    <property type="entry name" value="Phage_GPD"/>
    <property type="match status" value="1"/>
</dbReference>
<evidence type="ECO:0000313" key="1">
    <source>
        <dbReference type="EMBL" id="GIE05668.1"/>
    </source>
</evidence>
<proteinExistence type="predicted"/>
<reference evidence="1 2" key="1">
    <citation type="submission" date="2021-01" db="EMBL/GenBank/DDBJ databases">
        <title>Whole genome shotgun sequence of Actinoplanes durhamensis NBRC 14914.</title>
        <authorList>
            <person name="Komaki H."/>
            <person name="Tamura T."/>
        </authorList>
    </citation>
    <scope>NUCLEOTIDE SEQUENCE [LARGE SCALE GENOMIC DNA]</scope>
    <source>
        <strain evidence="1 2">NBRC 14914</strain>
    </source>
</reference>
<organism evidence="1 2">
    <name type="scientific">Paractinoplanes durhamensis</name>
    <dbReference type="NCBI Taxonomy" id="113563"/>
    <lineage>
        <taxon>Bacteria</taxon>
        <taxon>Bacillati</taxon>
        <taxon>Actinomycetota</taxon>
        <taxon>Actinomycetes</taxon>
        <taxon>Micromonosporales</taxon>
        <taxon>Micromonosporaceae</taxon>
        <taxon>Paractinoplanes</taxon>
    </lineage>
</organism>